<feature type="region of interest" description="Disordered" evidence="1">
    <location>
        <begin position="1"/>
        <end position="53"/>
    </location>
</feature>
<protein>
    <submittedName>
        <fullName evidence="2">Uncharacterized protein</fullName>
    </submittedName>
</protein>
<name>A0A392ND26_9FABA</name>
<evidence type="ECO:0000313" key="3">
    <source>
        <dbReference type="Proteomes" id="UP000265520"/>
    </source>
</evidence>
<dbReference type="Proteomes" id="UP000265520">
    <property type="component" value="Unassembled WGS sequence"/>
</dbReference>
<keyword evidence="3" id="KW-1185">Reference proteome</keyword>
<proteinExistence type="predicted"/>
<sequence length="53" mass="5852">MFLRKMMQETGVASVPGARRGSNGARRRRLLDEAFASDGGARRTSSLRKAQSR</sequence>
<reference evidence="2 3" key="1">
    <citation type="journal article" date="2018" name="Front. Plant Sci.">
        <title>Red Clover (Trifolium pratense) and Zigzag Clover (T. medium) - A Picture of Genomic Similarities and Differences.</title>
        <authorList>
            <person name="Dluhosova J."/>
            <person name="Istvanek J."/>
            <person name="Nedelnik J."/>
            <person name="Repkova J."/>
        </authorList>
    </citation>
    <scope>NUCLEOTIDE SEQUENCE [LARGE SCALE GENOMIC DNA]</scope>
    <source>
        <strain evidence="3">cv. 10/8</strain>
        <tissue evidence="2">Leaf</tissue>
    </source>
</reference>
<evidence type="ECO:0000256" key="1">
    <source>
        <dbReference type="SAM" id="MobiDB-lite"/>
    </source>
</evidence>
<dbReference type="EMBL" id="LXQA010034040">
    <property type="protein sequence ID" value="MCH97079.1"/>
    <property type="molecule type" value="Genomic_DNA"/>
</dbReference>
<feature type="non-terminal residue" evidence="2">
    <location>
        <position position="53"/>
    </location>
</feature>
<evidence type="ECO:0000313" key="2">
    <source>
        <dbReference type="EMBL" id="MCH97079.1"/>
    </source>
</evidence>
<dbReference type="AlphaFoldDB" id="A0A392ND26"/>
<organism evidence="2 3">
    <name type="scientific">Trifolium medium</name>
    <dbReference type="NCBI Taxonomy" id="97028"/>
    <lineage>
        <taxon>Eukaryota</taxon>
        <taxon>Viridiplantae</taxon>
        <taxon>Streptophyta</taxon>
        <taxon>Embryophyta</taxon>
        <taxon>Tracheophyta</taxon>
        <taxon>Spermatophyta</taxon>
        <taxon>Magnoliopsida</taxon>
        <taxon>eudicotyledons</taxon>
        <taxon>Gunneridae</taxon>
        <taxon>Pentapetalae</taxon>
        <taxon>rosids</taxon>
        <taxon>fabids</taxon>
        <taxon>Fabales</taxon>
        <taxon>Fabaceae</taxon>
        <taxon>Papilionoideae</taxon>
        <taxon>50 kb inversion clade</taxon>
        <taxon>NPAAA clade</taxon>
        <taxon>Hologalegina</taxon>
        <taxon>IRL clade</taxon>
        <taxon>Trifolieae</taxon>
        <taxon>Trifolium</taxon>
    </lineage>
</organism>
<feature type="compositionally biased region" description="Polar residues" evidence="1">
    <location>
        <begin position="43"/>
        <end position="53"/>
    </location>
</feature>
<accession>A0A392ND26</accession>
<comment type="caution">
    <text evidence="2">The sequence shown here is derived from an EMBL/GenBank/DDBJ whole genome shotgun (WGS) entry which is preliminary data.</text>
</comment>